<evidence type="ECO:0000313" key="4">
    <source>
        <dbReference type="EMBL" id="OLT62738.1"/>
    </source>
</evidence>
<organism evidence="4 5">
    <name type="scientific">Moorena bouillonii PNG</name>
    <dbReference type="NCBI Taxonomy" id="568701"/>
    <lineage>
        <taxon>Bacteria</taxon>
        <taxon>Bacillati</taxon>
        <taxon>Cyanobacteriota</taxon>
        <taxon>Cyanophyceae</taxon>
        <taxon>Coleofasciculales</taxon>
        <taxon>Coleofasciculaceae</taxon>
        <taxon>Moorena</taxon>
    </lineage>
</organism>
<gene>
    <name evidence="4" type="ORF">BJP37_30610</name>
</gene>
<dbReference type="PANTHER" id="PTHR43861:SF3">
    <property type="entry name" value="PUTATIVE (AFU_ORTHOLOGUE AFUA_2G14390)-RELATED"/>
    <property type="match status" value="1"/>
</dbReference>
<dbReference type="PANTHER" id="PTHR43861">
    <property type="entry name" value="TRANS-ACONITATE 2-METHYLTRANSFERASE-RELATED"/>
    <property type="match status" value="1"/>
</dbReference>
<dbReference type="Proteomes" id="UP000186657">
    <property type="component" value="Unassembled WGS sequence"/>
</dbReference>
<evidence type="ECO:0000259" key="3">
    <source>
        <dbReference type="Pfam" id="PF13649"/>
    </source>
</evidence>
<evidence type="ECO:0000256" key="2">
    <source>
        <dbReference type="SAM" id="MobiDB-lite"/>
    </source>
</evidence>
<sequence>MKIQYKSLENPTSSASERHSPHHQKFVAPPLDDKFYAESYELRKAASTMTVAAIEWFRNNVTVLLEGSYSPSHQDDTLSVLSIGSGEGDIDLEIIQSLIPRLNPRWKQLNYVALEPNPIHRGRFLERLDQASLGENVEVSVRDDYFEPGKFESQQKYDLVLLTHVLYYFDEPYQAIQSALTQTKEGGQVVIVHQTATGIPQIQREHMLEAKGNQNEMFTAQDIRNLLDTQSHQHQYHHVHARLDVTECLQGLENGVKIMSFCMECDLRQLQEAKFFKILQGFWRLAEIEDSGKAFINEPIGVFVLPAPSVTVQQRSPEDQDPVIDYWQLAQRFDWSGTFLSQYQRGKSSSDLRLLDVACGTGRWLEAFSHYIQLDQGIDNVVYDCLDPCGSSLSQASKKIPLLFQRGNQYVNTIQGAKLESNAYDLLWSMHGFYMIPRQDLKPVLKKCASLLNDTGVGFIGLATRKSFYVDFYEQYLQIFKDGKGEGFTSAEDVIESLGECGIQHQVHRIFYEEPIKADDYAALEHYIKNEATVNCFNKDKEAEQLSESKNITLEDLLSHPEMERYLNSLLRNSVYYFPEEIWLISFNGSQC</sequence>
<dbReference type="Pfam" id="PF13649">
    <property type="entry name" value="Methyltransf_25"/>
    <property type="match status" value="1"/>
</dbReference>
<dbReference type="AlphaFoldDB" id="A0A1U7N9W0"/>
<dbReference type="GO" id="GO:0016740">
    <property type="term" value="F:transferase activity"/>
    <property type="evidence" value="ECO:0007669"/>
    <property type="project" value="UniProtKB-KW"/>
</dbReference>
<dbReference type="EMBL" id="MKZS01000001">
    <property type="protein sequence ID" value="OLT62738.1"/>
    <property type="molecule type" value="Genomic_DNA"/>
</dbReference>
<comment type="caution">
    <text evidence="4">The sequence shown here is derived from an EMBL/GenBank/DDBJ whole genome shotgun (WGS) entry which is preliminary data.</text>
</comment>
<feature type="domain" description="Methyltransferase" evidence="3">
    <location>
        <begin position="355"/>
        <end position="456"/>
    </location>
</feature>
<keyword evidence="5" id="KW-1185">Reference proteome</keyword>
<dbReference type="Pfam" id="PF13489">
    <property type="entry name" value="Methyltransf_23"/>
    <property type="match status" value="1"/>
</dbReference>
<dbReference type="SUPFAM" id="SSF53335">
    <property type="entry name" value="S-adenosyl-L-methionine-dependent methyltransferases"/>
    <property type="match status" value="2"/>
</dbReference>
<evidence type="ECO:0000313" key="5">
    <source>
        <dbReference type="Proteomes" id="UP000186657"/>
    </source>
</evidence>
<keyword evidence="1" id="KW-0808">Transferase</keyword>
<proteinExistence type="predicted"/>
<name>A0A1U7N9W0_9CYAN</name>
<dbReference type="InterPro" id="IPR041698">
    <property type="entry name" value="Methyltransf_25"/>
</dbReference>
<dbReference type="CDD" id="cd02440">
    <property type="entry name" value="AdoMet_MTases"/>
    <property type="match status" value="1"/>
</dbReference>
<evidence type="ECO:0000256" key="1">
    <source>
        <dbReference type="ARBA" id="ARBA00022679"/>
    </source>
</evidence>
<accession>A0A1U7N9W0</accession>
<dbReference type="InterPro" id="IPR029063">
    <property type="entry name" value="SAM-dependent_MTases_sf"/>
</dbReference>
<dbReference type="RefSeq" id="WP_081431408.1">
    <property type="nucleotide sequence ID" value="NZ_MKZS01000001.1"/>
</dbReference>
<protein>
    <recommendedName>
        <fullName evidence="3">Methyltransferase domain-containing protein</fullName>
    </recommendedName>
</protein>
<reference evidence="4 5" key="1">
    <citation type="submission" date="2016-10" db="EMBL/GenBank/DDBJ databases">
        <title>Comparative genomics uncovers the prolific and rare metabolic potential of the cyanobacterial genus Moorea.</title>
        <authorList>
            <person name="Leao T."/>
            <person name="Castelao G."/>
            <person name="Korobeynikov A."/>
            <person name="Monroe E.A."/>
            <person name="Podell S."/>
            <person name="Glukhov E."/>
            <person name="Allen E."/>
            <person name="Gerwick W.H."/>
            <person name="Gerwick L."/>
        </authorList>
    </citation>
    <scope>NUCLEOTIDE SEQUENCE [LARGE SCALE GENOMIC DNA]</scope>
    <source>
        <strain evidence="4 5">PNG5-198</strain>
    </source>
</reference>
<feature type="region of interest" description="Disordered" evidence="2">
    <location>
        <begin position="1"/>
        <end position="26"/>
    </location>
</feature>
<dbReference type="Gene3D" id="3.40.50.150">
    <property type="entry name" value="Vaccinia Virus protein VP39"/>
    <property type="match status" value="2"/>
</dbReference>